<proteinExistence type="predicted"/>
<accession>A0ABQ7VE00</accession>
<dbReference type="PANTHER" id="PTHR48055">
    <property type="entry name" value="LEUCINE-RICH REPEAT RECEPTOR PROTEIN KINASE EMS1"/>
    <property type="match status" value="1"/>
</dbReference>
<dbReference type="SUPFAM" id="SSF52058">
    <property type="entry name" value="L domain-like"/>
    <property type="match status" value="1"/>
</dbReference>
<gene>
    <name evidence="1" type="ORF">KY290_018086</name>
</gene>
<comment type="caution">
    <text evidence="1">The sequence shown here is derived from an EMBL/GenBank/DDBJ whole genome shotgun (WGS) entry which is preliminary data.</text>
</comment>
<evidence type="ECO:0000313" key="1">
    <source>
        <dbReference type="EMBL" id="KAH0762013.1"/>
    </source>
</evidence>
<sequence>MPSSTTQQAVKDSKPEFEFQLSNKGNSKGQVPASFARLTKLRLLGLSVNSLSGEFPPPLYDLSSLVISDPIYFPNFQILYLVKCQFIGSIPSSLANASKLLELHFPVNNFTRNIPKGFGNLRNLLWLNVWSNQLGYGKRDDLDLVNFLTNCQQSTNAPFEDNQFVEYGMGSKVSVLGDMYSFGILILEIFTGRRPTDTLFQASSSLHDFVETALPEKVMEILDKTTFHGAMSKATNSKEYWSSIKKEEMECLVSILEVGVACSAESARDRLTMTQVYKSDVLGDDKAGSNGHGENVPKRL</sequence>
<dbReference type="InterPro" id="IPR051564">
    <property type="entry name" value="LRR_receptor-like_kinase"/>
</dbReference>
<dbReference type="InterPro" id="IPR011009">
    <property type="entry name" value="Kinase-like_dom_sf"/>
</dbReference>
<organism evidence="1 2">
    <name type="scientific">Solanum tuberosum</name>
    <name type="common">Potato</name>
    <dbReference type="NCBI Taxonomy" id="4113"/>
    <lineage>
        <taxon>Eukaryota</taxon>
        <taxon>Viridiplantae</taxon>
        <taxon>Streptophyta</taxon>
        <taxon>Embryophyta</taxon>
        <taxon>Tracheophyta</taxon>
        <taxon>Spermatophyta</taxon>
        <taxon>Magnoliopsida</taxon>
        <taxon>eudicotyledons</taxon>
        <taxon>Gunneridae</taxon>
        <taxon>Pentapetalae</taxon>
        <taxon>asterids</taxon>
        <taxon>lamiids</taxon>
        <taxon>Solanales</taxon>
        <taxon>Solanaceae</taxon>
        <taxon>Solanoideae</taxon>
        <taxon>Solaneae</taxon>
        <taxon>Solanum</taxon>
    </lineage>
</organism>
<dbReference type="SUPFAM" id="SSF56112">
    <property type="entry name" value="Protein kinase-like (PK-like)"/>
    <property type="match status" value="1"/>
</dbReference>
<dbReference type="Gene3D" id="1.10.510.10">
    <property type="entry name" value="Transferase(Phosphotransferase) domain 1"/>
    <property type="match status" value="1"/>
</dbReference>
<evidence type="ECO:0000313" key="2">
    <source>
        <dbReference type="Proteomes" id="UP000826656"/>
    </source>
</evidence>
<dbReference type="EMBL" id="JAIVGD010000013">
    <property type="protein sequence ID" value="KAH0762013.1"/>
    <property type="molecule type" value="Genomic_DNA"/>
</dbReference>
<name>A0ABQ7VE00_SOLTU</name>
<protein>
    <recommendedName>
        <fullName evidence="3">Serine-threonine protein kinase, plant-type</fullName>
    </recommendedName>
</protein>
<dbReference type="PANTHER" id="PTHR48055:SF61">
    <property type="entry name" value="LEUCINE RICH REPEAT CONTAINING PROTEIN"/>
    <property type="match status" value="1"/>
</dbReference>
<dbReference type="Gene3D" id="3.80.10.10">
    <property type="entry name" value="Ribonuclease Inhibitor"/>
    <property type="match status" value="2"/>
</dbReference>
<dbReference type="InterPro" id="IPR032675">
    <property type="entry name" value="LRR_dom_sf"/>
</dbReference>
<evidence type="ECO:0008006" key="3">
    <source>
        <dbReference type="Google" id="ProtNLM"/>
    </source>
</evidence>
<dbReference type="Proteomes" id="UP000826656">
    <property type="component" value="Unassembled WGS sequence"/>
</dbReference>
<keyword evidence="2" id="KW-1185">Reference proteome</keyword>
<reference evidence="1 2" key="1">
    <citation type="journal article" date="2021" name="bioRxiv">
        <title>Chromosome-scale and haplotype-resolved genome assembly of a tetraploid potato cultivar.</title>
        <authorList>
            <person name="Sun H."/>
            <person name="Jiao W.-B."/>
            <person name="Krause K."/>
            <person name="Campoy J.A."/>
            <person name="Goel M."/>
            <person name="Folz-Donahue K."/>
            <person name="Kukat C."/>
            <person name="Huettel B."/>
            <person name="Schneeberger K."/>
        </authorList>
    </citation>
    <scope>NUCLEOTIDE SEQUENCE [LARGE SCALE GENOMIC DNA]</scope>
    <source>
        <strain evidence="1">SolTubOtavaFocal</strain>
        <tissue evidence="1">Leaves</tissue>
    </source>
</reference>